<comment type="similarity">
    <text evidence="5">Belongs to the SAT4 family.</text>
</comment>
<dbReference type="Proteomes" id="UP000799779">
    <property type="component" value="Unassembled WGS sequence"/>
</dbReference>
<keyword evidence="10" id="KW-1185">Reference proteome</keyword>
<feature type="transmembrane region" description="Helical" evidence="7">
    <location>
        <begin position="181"/>
        <end position="201"/>
    </location>
</feature>
<evidence type="ECO:0000256" key="1">
    <source>
        <dbReference type="ARBA" id="ARBA00004141"/>
    </source>
</evidence>
<evidence type="ECO:0000313" key="9">
    <source>
        <dbReference type="EMBL" id="KAF2001648.1"/>
    </source>
</evidence>
<proteinExistence type="inferred from homology"/>
<dbReference type="PANTHER" id="PTHR33048:SF146">
    <property type="entry name" value="INTEGRAL MEMBRANE PROTEIN"/>
    <property type="match status" value="1"/>
</dbReference>
<evidence type="ECO:0000256" key="6">
    <source>
        <dbReference type="SAM" id="MobiDB-lite"/>
    </source>
</evidence>
<evidence type="ECO:0000256" key="3">
    <source>
        <dbReference type="ARBA" id="ARBA00022989"/>
    </source>
</evidence>
<evidence type="ECO:0000256" key="5">
    <source>
        <dbReference type="ARBA" id="ARBA00038359"/>
    </source>
</evidence>
<accession>A0A6A5WKY4</accession>
<dbReference type="InterPro" id="IPR052337">
    <property type="entry name" value="SAT4-like"/>
</dbReference>
<dbReference type="Pfam" id="PF20684">
    <property type="entry name" value="Fung_rhodopsin"/>
    <property type="match status" value="1"/>
</dbReference>
<comment type="subcellular location">
    <subcellularLocation>
        <location evidence="1">Membrane</location>
        <topology evidence="1">Multi-pass membrane protein</topology>
    </subcellularLocation>
</comment>
<gene>
    <name evidence="9" type="ORF">P154DRAFT_533828</name>
</gene>
<feature type="transmembrane region" description="Helical" evidence="7">
    <location>
        <begin position="133"/>
        <end position="161"/>
    </location>
</feature>
<evidence type="ECO:0000313" key="10">
    <source>
        <dbReference type="Proteomes" id="UP000799779"/>
    </source>
</evidence>
<dbReference type="OrthoDB" id="2988756at2759"/>
<dbReference type="PANTHER" id="PTHR33048">
    <property type="entry name" value="PTH11-LIKE INTEGRAL MEMBRANE PROTEIN (AFU_ORTHOLOGUE AFUA_5G11245)"/>
    <property type="match status" value="1"/>
</dbReference>
<dbReference type="AlphaFoldDB" id="A0A6A5WKY4"/>
<keyword evidence="4 7" id="KW-0472">Membrane</keyword>
<evidence type="ECO:0000259" key="8">
    <source>
        <dbReference type="Pfam" id="PF20684"/>
    </source>
</evidence>
<feature type="transmembrane region" description="Helical" evidence="7">
    <location>
        <begin position="101"/>
        <end position="121"/>
    </location>
</feature>
<dbReference type="InterPro" id="IPR049326">
    <property type="entry name" value="Rhodopsin_dom_fungi"/>
</dbReference>
<keyword evidence="3 7" id="KW-1133">Transmembrane helix</keyword>
<feature type="domain" description="Rhodopsin" evidence="8">
    <location>
        <begin position="28"/>
        <end position="276"/>
    </location>
</feature>
<name>A0A6A5WKY4_9PLEO</name>
<keyword evidence="2 7" id="KW-0812">Transmembrane</keyword>
<organism evidence="9 10">
    <name type="scientific">Amniculicola lignicola CBS 123094</name>
    <dbReference type="NCBI Taxonomy" id="1392246"/>
    <lineage>
        <taxon>Eukaryota</taxon>
        <taxon>Fungi</taxon>
        <taxon>Dikarya</taxon>
        <taxon>Ascomycota</taxon>
        <taxon>Pezizomycotina</taxon>
        <taxon>Dothideomycetes</taxon>
        <taxon>Pleosporomycetidae</taxon>
        <taxon>Pleosporales</taxon>
        <taxon>Amniculicolaceae</taxon>
        <taxon>Amniculicola</taxon>
    </lineage>
</organism>
<reference evidence="9" key="1">
    <citation type="journal article" date="2020" name="Stud. Mycol.">
        <title>101 Dothideomycetes genomes: a test case for predicting lifestyles and emergence of pathogens.</title>
        <authorList>
            <person name="Haridas S."/>
            <person name="Albert R."/>
            <person name="Binder M."/>
            <person name="Bloem J."/>
            <person name="Labutti K."/>
            <person name="Salamov A."/>
            <person name="Andreopoulos B."/>
            <person name="Baker S."/>
            <person name="Barry K."/>
            <person name="Bills G."/>
            <person name="Bluhm B."/>
            <person name="Cannon C."/>
            <person name="Castanera R."/>
            <person name="Culley D."/>
            <person name="Daum C."/>
            <person name="Ezra D."/>
            <person name="Gonzalez J."/>
            <person name="Henrissat B."/>
            <person name="Kuo A."/>
            <person name="Liang C."/>
            <person name="Lipzen A."/>
            <person name="Lutzoni F."/>
            <person name="Magnuson J."/>
            <person name="Mondo S."/>
            <person name="Nolan M."/>
            <person name="Ohm R."/>
            <person name="Pangilinan J."/>
            <person name="Park H.-J."/>
            <person name="Ramirez L."/>
            <person name="Alfaro M."/>
            <person name="Sun H."/>
            <person name="Tritt A."/>
            <person name="Yoshinaga Y."/>
            <person name="Zwiers L.-H."/>
            <person name="Turgeon B."/>
            <person name="Goodwin S."/>
            <person name="Spatafora J."/>
            <person name="Crous P."/>
            <person name="Grigoriev I."/>
        </authorList>
    </citation>
    <scope>NUCLEOTIDE SEQUENCE</scope>
    <source>
        <strain evidence="9">CBS 123094</strain>
    </source>
</reference>
<evidence type="ECO:0000256" key="2">
    <source>
        <dbReference type="ARBA" id="ARBA00022692"/>
    </source>
</evidence>
<dbReference type="EMBL" id="ML977582">
    <property type="protein sequence ID" value="KAF2001648.1"/>
    <property type="molecule type" value="Genomic_DNA"/>
</dbReference>
<feature type="transmembrane region" description="Helical" evidence="7">
    <location>
        <begin position="13"/>
        <end position="32"/>
    </location>
</feature>
<feature type="transmembrane region" description="Helical" evidence="7">
    <location>
        <begin position="44"/>
        <end position="69"/>
    </location>
</feature>
<feature type="region of interest" description="Disordered" evidence="6">
    <location>
        <begin position="286"/>
        <end position="312"/>
    </location>
</feature>
<protein>
    <recommendedName>
        <fullName evidence="8">Rhodopsin domain-containing protein</fullName>
    </recommendedName>
</protein>
<feature type="transmembrane region" description="Helical" evidence="7">
    <location>
        <begin position="251"/>
        <end position="275"/>
    </location>
</feature>
<evidence type="ECO:0000256" key="7">
    <source>
        <dbReference type="SAM" id="Phobius"/>
    </source>
</evidence>
<feature type="compositionally biased region" description="Basic and acidic residues" evidence="6">
    <location>
        <begin position="303"/>
        <end position="312"/>
    </location>
</feature>
<sequence length="312" mass="34910">MAGDDTTESALRATAYSMLVITSTVFIARLALHLTRRKALAWDDYWIILAYAFFLALVAMYIVIIPILFKTNAVAEGKLAPYPALLDEATLMLKILFPEAILFWCVLWSVKFSLLALYKRLMQGTNTGLIKAWWAVVVFLVLTWIGAVISNVLSCHSWHAWFTPGECVLPKDAKAQFASLYYTYAADVISDLAIMCLPIKLMWNLQMRRAQKLSIIALFCIGFVCVIFATIRVVRISVGVDGNHSPKTTWIILWAIIEAAVAVIIGCCPAFYVLISARRNASKPSYNSQGYHQQPSHTSAMHRSGDIKMESM</sequence>
<dbReference type="GO" id="GO:0016020">
    <property type="term" value="C:membrane"/>
    <property type="evidence" value="ECO:0007669"/>
    <property type="project" value="UniProtKB-SubCell"/>
</dbReference>
<evidence type="ECO:0000256" key="4">
    <source>
        <dbReference type="ARBA" id="ARBA00023136"/>
    </source>
</evidence>
<feature type="transmembrane region" description="Helical" evidence="7">
    <location>
        <begin position="213"/>
        <end position="231"/>
    </location>
</feature>
<feature type="compositionally biased region" description="Polar residues" evidence="6">
    <location>
        <begin position="286"/>
        <end position="301"/>
    </location>
</feature>